<dbReference type="PANTHER" id="PTHR21666:SF270">
    <property type="entry name" value="MUREIN HYDROLASE ACTIVATOR ENVC"/>
    <property type="match status" value="1"/>
</dbReference>
<dbReference type="eggNOG" id="COG4942">
    <property type="taxonomic scope" value="Bacteria"/>
</dbReference>
<dbReference type="PATRIC" id="fig|45067.4.peg.644"/>
<gene>
    <name evidence="3" type="ORF">Llan_0618</name>
</gene>
<accession>A0A0W0VVA8</accession>
<dbReference type="PANTHER" id="PTHR21666">
    <property type="entry name" value="PEPTIDASE-RELATED"/>
    <property type="match status" value="1"/>
</dbReference>
<dbReference type="OrthoDB" id="9784703at2"/>
<feature type="coiled-coil region" evidence="1">
    <location>
        <begin position="30"/>
        <end position="120"/>
    </location>
</feature>
<dbReference type="InterPro" id="IPR016047">
    <property type="entry name" value="M23ase_b-sheet_dom"/>
</dbReference>
<dbReference type="CDD" id="cd12797">
    <property type="entry name" value="M23_peptidase"/>
    <property type="match status" value="1"/>
</dbReference>
<sequence>MILHAILKFFSLIALFVLLTTELRAESTAITQTKTKLRKLDVQINQLKQTLAHAHDKRSILNSELASTEKQIGEGIRQLQTIQKDMQSKQQKINILEQKLNELNKQLAAQQHLLAEHVRTRYKMGEYQPLKWLLNQDEPYAVSRLLTFYQYVIQSRQHIIDQIDATKRDITLNQNALKTELIEQKELQYKLSVHQRQLERGKRYHTAVIQSLNSEIQTKQHTLAEYEQNKANLTHLLKTLAVQSVQMQATRPFSQMRRKLPRPIQGGRNAFQRMNQGVTFFAAEGTPVTAVYPGKVVFSDWLNGYGLLLIIDHGQGFMTLYAHNQSLFKSKGSSVLQGEQVATVGHSGGLKQNGLYFEVRHRGKAISALEWLS</sequence>
<dbReference type="STRING" id="45067.Llan_0618"/>
<feature type="coiled-coil region" evidence="1">
    <location>
        <begin position="209"/>
        <end position="243"/>
    </location>
</feature>
<feature type="domain" description="M23ase beta-sheet core" evidence="2">
    <location>
        <begin position="274"/>
        <end position="366"/>
    </location>
</feature>
<comment type="caution">
    <text evidence="3">The sequence shown here is derived from an EMBL/GenBank/DDBJ whole genome shotgun (WGS) entry which is preliminary data.</text>
</comment>
<dbReference type="Gene3D" id="6.10.250.3150">
    <property type="match status" value="1"/>
</dbReference>
<proteinExistence type="predicted"/>
<reference evidence="3 4" key="1">
    <citation type="submission" date="2015-11" db="EMBL/GenBank/DDBJ databases">
        <title>Genomic analysis of 38 Legionella species identifies large and diverse effector repertoires.</title>
        <authorList>
            <person name="Burstein D."/>
            <person name="Amaro F."/>
            <person name="Zusman T."/>
            <person name="Lifshitz Z."/>
            <person name="Cohen O."/>
            <person name="Gilbert J.A."/>
            <person name="Pupko T."/>
            <person name="Shuman H.A."/>
            <person name="Segal G."/>
        </authorList>
    </citation>
    <scope>NUCLEOTIDE SEQUENCE [LARGE SCALE GENOMIC DNA]</scope>
    <source>
        <strain evidence="3 4">ATCC 49751</strain>
    </source>
</reference>
<dbReference type="Gene3D" id="2.70.70.10">
    <property type="entry name" value="Glucose Permease (Domain IIA)"/>
    <property type="match status" value="1"/>
</dbReference>
<protein>
    <submittedName>
        <fullName evidence="3">Peptidase, M23/M37 family</fullName>
    </submittedName>
</protein>
<evidence type="ECO:0000259" key="2">
    <source>
        <dbReference type="Pfam" id="PF01551"/>
    </source>
</evidence>
<dbReference type="Pfam" id="PF01551">
    <property type="entry name" value="Peptidase_M23"/>
    <property type="match status" value="1"/>
</dbReference>
<dbReference type="Proteomes" id="UP000054869">
    <property type="component" value="Unassembled WGS sequence"/>
</dbReference>
<organism evidence="3 4">
    <name type="scientific">Legionella lansingensis</name>
    <dbReference type="NCBI Taxonomy" id="45067"/>
    <lineage>
        <taxon>Bacteria</taxon>
        <taxon>Pseudomonadati</taxon>
        <taxon>Pseudomonadota</taxon>
        <taxon>Gammaproteobacteria</taxon>
        <taxon>Legionellales</taxon>
        <taxon>Legionellaceae</taxon>
        <taxon>Legionella</taxon>
    </lineage>
</organism>
<keyword evidence="1" id="KW-0175">Coiled coil</keyword>
<dbReference type="EMBL" id="LNYI01000011">
    <property type="protein sequence ID" value="KTD23837.1"/>
    <property type="molecule type" value="Genomic_DNA"/>
</dbReference>
<evidence type="ECO:0000256" key="1">
    <source>
        <dbReference type="SAM" id="Coils"/>
    </source>
</evidence>
<dbReference type="GO" id="GO:0004222">
    <property type="term" value="F:metalloendopeptidase activity"/>
    <property type="evidence" value="ECO:0007669"/>
    <property type="project" value="TreeGrafter"/>
</dbReference>
<dbReference type="AlphaFoldDB" id="A0A0W0VVA8"/>
<evidence type="ECO:0000313" key="3">
    <source>
        <dbReference type="EMBL" id="KTD23837.1"/>
    </source>
</evidence>
<dbReference type="RefSeq" id="WP_028372167.1">
    <property type="nucleotide sequence ID" value="NZ_CAAAJD010000001.1"/>
</dbReference>
<keyword evidence="4" id="KW-1185">Reference proteome</keyword>
<name>A0A0W0VVA8_9GAMM</name>
<dbReference type="InterPro" id="IPR050570">
    <property type="entry name" value="Cell_wall_metabolism_enzyme"/>
</dbReference>
<evidence type="ECO:0000313" key="4">
    <source>
        <dbReference type="Proteomes" id="UP000054869"/>
    </source>
</evidence>
<dbReference type="InterPro" id="IPR011055">
    <property type="entry name" value="Dup_hybrid_motif"/>
</dbReference>
<dbReference type="SUPFAM" id="SSF51261">
    <property type="entry name" value="Duplicated hybrid motif"/>
    <property type="match status" value="1"/>
</dbReference>